<keyword evidence="3" id="KW-0482">Metalloprotease</keyword>
<proteinExistence type="inferred from homology"/>
<evidence type="ECO:0000313" key="7">
    <source>
        <dbReference type="EMBL" id="QEX15506.1"/>
    </source>
</evidence>
<reference evidence="7 8" key="1">
    <citation type="submission" date="2019-08" db="EMBL/GenBank/DDBJ databases">
        <title>Hyperibacter terrae gen. nov., sp. nov. and Hyperibacter viscosus sp. nov., two new members in the family Rhodospirillaceae isolated from the rhizosphere of Hypericum perforatum.</title>
        <authorList>
            <person name="Noviana Z."/>
        </authorList>
    </citation>
    <scope>NUCLEOTIDE SEQUENCE [LARGE SCALE GENOMIC DNA]</scope>
    <source>
        <strain evidence="7 8">R5913</strain>
    </source>
</reference>
<feature type="domain" description="Peptidase M16 C-terminal" evidence="6">
    <location>
        <begin position="170"/>
        <end position="340"/>
    </location>
</feature>
<dbReference type="RefSeq" id="WP_151175950.1">
    <property type="nucleotide sequence ID" value="NZ_CP042906.1"/>
</dbReference>
<evidence type="ECO:0000256" key="2">
    <source>
        <dbReference type="ARBA" id="ARBA00007261"/>
    </source>
</evidence>
<dbReference type="PANTHER" id="PTHR11851:SF49">
    <property type="entry name" value="MITOCHONDRIAL-PROCESSING PEPTIDASE SUBUNIT ALPHA"/>
    <property type="match status" value="1"/>
</dbReference>
<dbReference type="Pfam" id="PF00675">
    <property type="entry name" value="Peptidase_M16"/>
    <property type="match status" value="1"/>
</dbReference>
<dbReference type="Proteomes" id="UP000326202">
    <property type="component" value="Chromosome"/>
</dbReference>
<dbReference type="FunFam" id="3.30.830.10:FF:000008">
    <property type="entry name" value="Mitochondrial-processing peptidase subunit beta"/>
    <property type="match status" value="1"/>
</dbReference>
<name>A0A5J6ML89_9PROT</name>
<dbReference type="AlphaFoldDB" id="A0A5J6ML89"/>
<dbReference type="PROSITE" id="PS00143">
    <property type="entry name" value="INSULINASE"/>
    <property type="match status" value="1"/>
</dbReference>
<evidence type="ECO:0000256" key="1">
    <source>
        <dbReference type="ARBA" id="ARBA00001947"/>
    </source>
</evidence>
<sequence length="422" mass="46104">MSEDSVRVTKLDNGFTIASDAMTSVETVSIGVWSAVGTRHESPEINGVSHMLEHMAFKGTERRSAKDIAVEMESVGASINAYTTRERTAYYAKLLSDDLPLGLDILADILQHSVFDPGELERERTVILQEIGQAEDTPDDIVFDHFQAAAYPDQPMGRPVLGTEETVKRLKRGDLQGYLRGSYGPERLVLAAAGRVDHDFLVERAKALFTDLPQGRPAATAPARYAGGDHRAERDLEQVHLVLGFEGVGYLHDDYYVQSVLSTLYGGGMSSRLFQEVRENRGLVYSIYSFASSYDDGGLFAVYAGTGEGEAGEVLPLIVEELRRLPEGLTEEEIRRAKAQIRADLLMARESTSARAEHLAQQLQAYGRPLPTAELLQRIEAVDRAALARFARQLAASPPTLAALGPVGKLPSAKRVAEAFAA</sequence>
<dbReference type="InterPro" id="IPR001431">
    <property type="entry name" value="Pept_M16_Zn_BS"/>
</dbReference>
<feature type="domain" description="Peptidase M16 N-terminal" evidence="5">
    <location>
        <begin position="17"/>
        <end position="163"/>
    </location>
</feature>
<dbReference type="PANTHER" id="PTHR11851">
    <property type="entry name" value="METALLOPROTEASE"/>
    <property type="match status" value="1"/>
</dbReference>
<evidence type="ECO:0000256" key="3">
    <source>
        <dbReference type="ARBA" id="ARBA00023049"/>
    </source>
</evidence>
<dbReference type="InterPro" id="IPR050361">
    <property type="entry name" value="MPP/UQCRC_Complex"/>
</dbReference>
<evidence type="ECO:0000259" key="5">
    <source>
        <dbReference type="Pfam" id="PF00675"/>
    </source>
</evidence>
<comment type="cofactor">
    <cofactor evidence="1">
        <name>Zn(2+)</name>
        <dbReference type="ChEBI" id="CHEBI:29105"/>
    </cofactor>
</comment>
<protein>
    <submittedName>
        <fullName evidence="7">Peptidase M16</fullName>
    </submittedName>
</protein>
<evidence type="ECO:0000259" key="6">
    <source>
        <dbReference type="Pfam" id="PF05193"/>
    </source>
</evidence>
<accession>A0A5J6ML89</accession>
<dbReference type="Gene3D" id="3.30.830.10">
    <property type="entry name" value="Metalloenzyme, LuxS/M16 peptidase-like"/>
    <property type="match status" value="2"/>
</dbReference>
<dbReference type="OrthoDB" id="9811314at2"/>
<comment type="similarity">
    <text evidence="2 4">Belongs to the peptidase M16 family.</text>
</comment>
<dbReference type="GO" id="GO:0004222">
    <property type="term" value="F:metalloendopeptidase activity"/>
    <property type="evidence" value="ECO:0007669"/>
    <property type="project" value="InterPro"/>
</dbReference>
<gene>
    <name evidence="7" type="ORF">FRZ44_07900</name>
</gene>
<keyword evidence="8" id="KW-1185">Reference proteome</keyword>
<evidence type="ECO:0000256" key="4">
    <source>
        <dbReference type="RuleBase" id="RU004447"/>
    </source>
</evidence>
<organism evidence="7 8">
    <name type="scientific">Hypericibacter terrae</name>
    <dbReference type="NCBI Taxonomy" id="2602015"/>
    <lineage>
        <taxon>Bacteria</taxon>
        <taxon>Pseudomonadati</taxon>
        <taxon>Pseudomonadota</taxon>
        <taxon>Alphaproteobacteria</taxon>
        <taxon>Rhodospirillales</taxon>
        <taxon>Dongiaceae</taxon>
        <taxon>Hypericibacter</taxon>
    </lineage>
</organism>
<keyword evidence="3" id="KW-0645">Protease</keyword>
<evidence type="ECO:0000313" key="8">
    <source>
        <dbReference type="Proteomes" id="UP000326202"/>
    </source>
</evidence>
<dbReference type="Pfam" id="PF05193">
    <property type="entry name" value="Peptidase_M16_C"/>
    <property type="match status" value="1"/>
</dbReference>
<dbReference type="InterPro" id="IPR007863">
    <property type="entry name" value="Peptidase_M16_C"/>
</dbReference>
<dbReference type="GO" id="GO:0046872">
    <property type="term" value="F:metal ion binding"/>
    <property type="evidence" value="ECO:0007669"/>
    <property type="project" value="InterPro"/>
</dbReference>
<dbReference type="InterPro" id="IPR011765">
    <property type="entry name" value="Pept_M16_N"/>
</dbReference>
<dbReference type="KEGG" id="htq:FRZ44_07900"/>
<dbReference type="SUPFAM" id="SSF63411">
    <property type="entry name" value="LuxS/MPP-like metallohydrolase"/>
    <property type="match status" value="2"/>
</dbReference>
<dbReference type="InterPro" id="IPR011249">
    <property type="entry name" value="Metalloenz_LuxS/M16"/>
</dbReference>
<dbReference type="GO" id="GO:0006508">
    <property type="term" value="P:proteolysis"/>
    <property type="evidence" value="ECO:0007669"/>
    <property type="project" value="InterPro"/>
</dbReference>
<keyword evidence="3" id="KW-0378">Hydrolase</keyword>
<dbReference type="EMBL" id="CP042906">
    <property type="protein sequence ID" value="QEX15506.1"/>
    <property type="molecule type" value="Genomic_DNA"/>
</dbReference>